<evidence type="ECO:0000259" key="7">
    <source>
        <dbReference type="PROSITE" id="PS51806"/>
    </source>
</evidence>
<keyword evidence="5" id="KW-0539">Nucleus</keyword>
<evidence type="ECO:0000256" key="5">
    <source>
        <dbReference type="ARBA" id="ARBA00023242"/>
    </source>
</evidence>
<feature type="compositionally biased region" description="Basic and acidic residues" evidence="6">
    <location>
        <begin position="210"/>
        <end position="223"/>
    </location>
</feature>
<dbReference type="OrthoDB" id="2015618at2759"/>
<evidence type="ECO:0000256" key="1">
    <source>
        <dbReference type="ARBA" id="ARBA00004123"/>
    </source>
</evidence>
<feature type="domain" description="DOG1" evidence="7">
    <location>
        <begin position="261"/>
        <end position="477"/>
    </location>
</feature>
<dbReference type="PANTHER" id="PTHR45693:SF69">
    <property type="entry name" value="BZIP TRANSCRIPTION FACTOR"/>
    <property type="match status" value="1"/>
</dbReference>
<sequence length="480" mass="53044">TKQKENTTPPGNLIALRLRMFLEIINLLLPERAERSKSGSQSSRCGETRPPSDPSELRGVPPKSGVLEAELGLRRHDFRQDRSFVARFARDRGSFVLPRDACFPCTDPAVSVKHSGQAINSDPSQFGVLGKPTASTEIAPSAARVESLTSFQHKEKQHSLISFSGGQFENWGESMADASPRTDTSTDVDTDDKNQRLERGQLAFAAASDSSDRSKDKTLDQKTLRRLAQNREAARKSRLRKKGIFISSSGDQSHATGGNGALTFDVEYARWLEEHNRQISELRAAVNAHASENDLRVIVDGVMAHYDEIFRLKGIAAKADVFHILSGMWKTPAERCFLWLGGFRSSELLKLLANQLEPLTEQQMMGICNLQQSSQQAEDALSQGMEALQQSLSETLAGSLGPSGTSGNVANYMGQMAMAMGKLGTLENFLHQADNLRQQTLQQMHRILTTRQSARALLAISDYFSRLRALSSLWLARPQE</sequence>
<feature type="non-terminal residue" evidence="8">
    <location>
        <position position="1"/>
    </location>
</feature>
<comment type="subcellular location">
    <subcellularLocation>
        <location evidence="1">Nucleus</location>
    </subcellularLocation>
</comment>
<organism evidence="8 9">
    <name type="scientific">Musa troglodytarum</name>
    <name type="common">fe'i banana</name>
    <dbReference type="NCBI Taxonomy" id="320322"/>
    <lineage>
        <taxon>Eukaryota</taxon>
        <taxon>Viridiplantae</taxon>
        <taxon>Streptophyta</taxon>
        <taxon>Embryophyta</taxon>
        <taxon>Tracheophyta</taxon>
        <taxon>Spermatophyta</taxon>
        <taxon>Magnoliopsida</taxon>
        <taxon>Liliopsida</taxon>
        <taxon>Zingiberales</taxon>
        <taxon>Musaceae</taxon>
        <taxon>Musa</taxon>
    </lineage>
</organism>
<dbReference type="PANTHER" id="PTHR45693">
    <property type="entry name" value="TRANSCRIPTION FACTOR TGA9"/>
    <property type="match status" value="1"/>
</dbReference>
<dbReference type="GO" id="GO:0005634">
    <property type="term" value="C:nucleus"/>
    <property type="evidence" value="ECO:0007669"/>
    <property type="project" value="UniProtKB-SubCell"/>
</dbReference>
<reference evidence="8" key="1">
    <citation type="submission" date="2022-05" db="EMBL/GenBank/DDBJ databases">
        <title>The Musa troglodytarum L. genome provides insights into the mechanism of non-climacteric behaviour and enrichment of carotenoids.</title>
        <authorList>
            <person name="Wang J."/>
        </authorList>
    </citation>
    <scope>NUCLEOTIDE SEQUENCE</scope>
    <source>
        <tissue evidence="8">Leaf</tissue>
    </source>
</reference>
<evidence type="ECO:0000313" key="8">
    <source>
        <dbReference type="EMBL" id="URE43311.1"/>
    </source>
</evidence>
<dbReference type="PROSITE" id="PS51806">
    <property type="entry name" value="DOG1"/>
    <property type="match status" value="1"/>
</dbReference>
<keyword evidence="2" id="KW-0805">Transcription regulation</keyword>
<keyword evidence="3" id="KW-0238">DNA-binding</keyword>
<protein>
    <recommendedName>
        <fullName evidence="7">DOG1 domain-containing protein</fullName>
    </recommendedName>
</protein>
<dbReference type="Proteomes" id="UP001055439">
    <property type="component" value="Chromosome 9"/>
</dbReference>
<evidence type="ECO:0000256" key="4">
    <source>
        <dbReference type="ARBA" id="ARBA00023163"/>
    </source>
</evidence>
<dbReference type="InterPro" id="IPR004827">
    <property type="entry name" value="bZIP"/>
</dbReference>
<evidence type="ECO:0000256" key="2">
    <source>
        <dbReference type="ARBA" id="ARBA00023015"/>
    </source>
</evidence>
<keyword evidence="4" id="KW-0804">Transcription</keyword>
<gene>
    <name evidence="8" type="ORF">MUK42_13602</name>
</gene>
<dbReference type="InterPro" id="IPR025422">
    <property type="entry name" value="TGA_domain"/>
</dbReference>
<dbReference type="PROSITE" id="PS00036">
    <property type="entry name" value="BZIP_BASIC"/>
    <property type="match status" value="1"/>
</dbReference>
<dbReference type="GO" id="GO:0003700">
    <property type="term" value="F:DNA-binding transcription factor activity"/>
    <property type="evidence" value="ECO:0007669"/>
    <property type="project" value="InterPro"/>
</dbReference>
<evidence type="ECO:0000256" key="6">
    <source>
        <dbReference type="SAM" id="MobiDB-lite"/>
    </source>
</evidence>
<evidence type="ECO:0000313" key="9">
    <source>
        <dbReference type="Proteomes" id="UP001055439"/>
    </source>
</evidence>
<dbReference type="AlphaFoldDB" id="A0A9E7L7F3"/>
<accession>A0A9E7L7F3</accession>
<keyword evidence="9" id="KW-1185">Reference proteome</keyword>
<proteinExistence type="predicted"/>
<dbReference type="GO" id="GO:0043565">
    <property type="term" value="F:sequence-specific DNA binding"/>
    <property type="evidence" value="ECO:0007669"/>
    <property type="project" value="InterPro"/>
</dbReference>
<dbReference type="Pfam" id="PF14144">
    <property type="entry name" value="DOG1"/>
    <property type="match status" value="1"/>
</dbReference>
<dbReference type="GO" id="GO:0006351">
    <property type="term" value="P:DNA-templated transcription"/>
    <property type="evidence" value="ECO:0007669"/>
    <property type="project" value="InterPro"/>
</dbReference>
<evidence type="ECO:0000256" key="3">
    <source>
        <dbReference type="ARBA" id="ARBA00023125"/>
    </source>
</evidence>
<dbReference type="EMBL" id="CP097511">
    <property type="protein sequence ID" value="URE43311.1"/>
    <property type="molecule type" value="Genomic_DNA"/>
</dbReference>
<name>A0A9E7L7F3_9LILI</name>
<feature type="region of interest" description="Disordered" evidence="6">
    <location>
        <begin position="171"/>
        <end position="224"/>
    </location>
</feature>
<dbReference type="Gene3D" id="1.20.5.170">
    <property type="match status" value="1"/>
</dbReference>
<feature type="region of interest" description="Disordered" evidence="6">
    <location>
        <begin position="33"/>
        <end position="63"/>
    </location>
</feature>